<organism evidence="10 11">
    <name type="scientific">Prunus armeniaca</name>
    <name type="common">Apricot</name>
    <name type="synonym">Armeniaca vulgaris</name>
    <dbReference type="NCBI Taxonomy" id="36596"/>
    <lineage>
        <taxon>Eukaryota</taxon>
        <taxon>Viridiplantae</taxon>
        <taxon>Streptophyta</taxon>
        <taxon>Embryophyta</taxon>
        <taxon>Tracheophyta</taxon>
        <taxon>Spermatophyta</taxon>
        <taxon>Magnoliopsida</taxon>
        <taxon>eudicotyledons</taxon>
        <taxon>Gunneridae</taxon>
        <taxon>Pentapetalae</taxon>
        <taxon>rosids</taxon>
        <taxon>fabids</taxon>
        <taxon>Rosales</taxon>
        <taxon>Rosaceae</taxon>
        <taxon>Amygdaloideae</taxon>
        <taxon>Amygdaleae</taxon>
        <taxon>Prunus</taxon>
    </lineage>
</organism>
<keyword evidence="5 6" id="KW-0931">ER-Golgi transport</keyword>
<evidence type="ECO:0000259" key="9">
    <source>
        <dbReference type="Pfam" id="PF12932"/>
    </source>
</evidence>
<feature type="region of interest" description="Disordered" evidence="7">
    <location>
        <begin position="1368"/>
        <end position="1403"/>
    </location>
</feature>
<feature type="region of interest" description="Disordered" evidence="7">
    <location>
        <begin position="1011"/>
        <end position="1100"/>
    </location>
</feature>
<evidence type="ECO:0000259" key="8">
    <source>
        <dbReference type="Pfam" id="PF12931"/>
    </source>
</evidence>
<evidence type="ECO:0000256" key="7">
    <source>
        <dbReference type="SAM" id="MobiDB-lite"/>
    </source>
</evidence>
<evidence type="ECO:0000256" key="1">
    <source>
        <dbReference type="ARBA" id="ARBA00004240"/>
    </source>
</evidence>
<keyword evidence="6" id="KW-0333">Golgi apparatus</keyword>
<comment type="similarity">
    <text evidence="2 6">Belongs to the SEC16 family.</text>
</comment>
<sequence>MATTSFELEDQTDEDFFDRLVNDDIDFTGNVPSTVQNSEPDEVKAFSKLSISEAGSLGVDISGNGGFGVNGELGHEDRVVLESLDPLQDPVEVVKESKSPTPDSKNEFIALNDIADNGNEARALEDKADDRNEASALDDKASNGNEAKALEHKGEEGAVDGAGSTSIVSAETGVKVVQWSSFNSDLKPSAGNSDFFSEFGDYSEDPFANLGNTEKSWAESVVTNGVLENSVADLGASSYGQNQEGQPCGAIEEQNLDGEDLNSSQNWENLYPGWRFDPNTGQWYQLEGYDVSANTNTDVNVNANAQESFNVNSQSVDNAVFSDQKEDGYYFQQPAQSVSQSVAQGSETSTGSNWNEHSCGNTDYPAHMVFDPQYPGWYFDTIAQEWKQLESSAPASDQSTSVEHNQQYHNTNVENHGSQSLINEQNVANWGGSMSTYDQQSASMWHTQNVAKSDTVSFPEKQQYATQYFSAEHVTNSVNQQTGFNPSGSIALNEEVSHGYGISGGVGGFESFHPAGNFSQHQNQAKEPNQVMSFSPANFDCQKPVHYSQQPVQSGSQFSHEAGMGRSSAGRPPHALVTFGFGGKLIVMKDNSYSPANMTYQSQDSVGGVINVLNLMEVVVDKTDAASFGTGCHDYFHALCQQSFPGPLKRGPFEVAFLLLKIACQYYGKLRSPFGTDLALKETDSPESAVAKLFSSAKRSNEYGALMCCLHNLPSEAQSQATALEVQKLLVSGRKKEALQCAQEGQLWGPALVIASQLGDQFYGDTVKHMALNQLVAGSPLRTLCLLIARQPAEVFSNATTDSNLPMNVSQQHTQIGANYMLDEWEENLAILTANRTTDDELVIIHLGDCLWKERGQNTAAHICYLVAEANFEQYSESARLCLLGADHWKFPRTYASPEAIQRTELYEYSRVLGNSQFLLLPFQPYKLIYAHMLAEVGKVGDALKYCQAILKSLKYGRAPELDTWRQLVSSLEERIRAHQQGGYNTNLAPAKLMGKLFTLFDNTAHRVVGGLPPPVPATSQGHAHQPGGPSVSNNQSTMGMSSLMPSASMEPISERTAESNQLNIPNRSISEPDFGRSPGKVDASKKVDSSKTQEKASTSRFGNFGSQIFQKTLGFVKRSQSDRQAKLGEKNKFYYDEKLKRWVEEGAEPPAEEAALPPPPPTAAFPNRVQDYNINDALNTKSFDAVAGPQIKSPVPPEQSSGIPPIPPSSNQFSARGRTGVRSRYVDTFNKGGGTPGSLFQSPSLPSAKPGVGPNPKMFIPTAVTSYEKTVQTPGESAQEPLATINNPPKLFQDVFPTPQTSTSSSMTTMQRFPSMDNIVQKRAEEMANGSSFVPPESRRVASWSGSLNHASNPSMRNEIKPLGEALGRSPLSHMHSGPPSLQSSRSGGAVSPDPSASSVMGMTQMGSSVKRLLSSNQKGHAMAFCTGQQIALRKTKGALKRKVSSPCTNLGGKIA</sequence>
<feature type="compositionally biased region" description="Polar residues" evidence="7">
    <location>
        <begin position="1059"/>
        <end position="1070"/>
    </location>
</feature>
<protein>
    <recommendedName>
        <fullName evidence="6">Protein transport protein sec16</fullName>
    </recommendedName>
</protein>
<accession>A0A6J5TZU4</accession>
<dbReference type="GO" id="GO:0007030">
    <property type="term" value="P:Golgi organization"/>
    <property type="evidence" value="ECO:0007669"/>
    <property type="project" value="TreeGrafter"/>
</dbReference>
<evidence type="ECO:0000313" key="11">
    <source>
        <dbReference type="Proteomes" id="UP000507222"/>
    </source>
</evidence>
<dbReference type="PANTHER" id="PTHR13402">
    <property type="entry name" value="RGPR-RELATED"/>
    <property type="match status" value="1"/>
</dbReference>
<dbReference type="GO" id="GO:0070973">
    <property type="term" value="P:protein localization to endoplasmic reticulum exit site"/>
    <property type="evidence" value="ECO:0007669"/>
    <property type="project" value="TreeGrafter"/>
</dbReference>
<gene>
    <name evidence="10" type="ORF">CURHAP_LOCUS15349</name>
</gene>
<name>A0A6J5TZU4_PRUAR</name>
<dbReference type="Proteomes" id="UP000507222">
    <property type="component" value="Unassembled WGS sequence"/>
</dbReference>
<comment type="subcellular location">
    <subcellularLocation>
        <location evidence="1">Endoplasmic reticulum</location>
    </subcellularLocation>
    <subcellularLocation>
        <location evidence="6">Golgi apparatus membrane</location>
    </subcellularLocation>
</comment>
<dbReference type="PANTHER" id="PTHR13402:SF6">
    <property type="entry name" value="SECRETORY 16, ISOFORM I"/>
    <property type="match status" value="1"/>
</dbReference>
<dbReference type="Pfam" id="PF12931">
    <property type="entry name" value="TPR_Sec16"/>
    <property type="match status" value="1"/>
</dbReference>
<feature type="compositionally biased region" description="Low complexity" evidence="7">
    <location>
        <begin position="334"/>
        <end position="346"/>
    </location>
</feature>
<dbReference type="CDD" id="cd09233">
    <property type="entry name" value="ACE1-Sec16-like"/>
    <property type="match status" value="1"/>
</dbReference>
<feature type="region of interest" description="Disordered" evidence="7">
    <location>
        <begin position="1233"/>
        <end position="1253"/>
    </location>
</feature>
<dbReference type="GO" id="GO:0015031">
    <property type="term" value="P:protein transport"/>
    <property type="evidence" value="ECO:0007669"/>
    <property type="project" value="UniProtKB-KW"/>
</dbReference>
<evidence type="ECO:0000256" key="2">
    <source>
        <dbReference type="ARBA" id="ARBA00005927"/>
    </source>
</evidence>
<keyword evidence="6" id="KW-0472">Membrane</keyword>
<feature type="compositionally biased region" description="Basic and acidic residues" evidence="7">
    <location>
        <begin position="125"/>
        <end position="141"/>
    </location>
</feature>
<keyword evidence="3 6" id="KW-0813">Transport</keyword>
<dbReference type="GO" id="GO:0000139">
    <property type="term" value="C:Golgi membrane"/>
    <property type="evidence" value="ECO:0007669"/>
    <property type="project" value="UniProtKB-SubCell"/>
</dbReference>
<dbReference type="InterPro" id="IPR024298">
    <property type="entry name" value="Sec16_Sec23-bd"/>
</dbReference>
<keyword evidence="4 6" id="KW-0256">Endoplasmic reticulum</keyword>
<feature type="domain" description="Sec16 central conserved" evidence="9">
    <location>
        <begin position="574"/>
        <end position="650"/>
    </location>
</feature>
<evidence type="ECO:0000256" key="3">
    <source>
        <dbReference type="ARBA" id="ARBA00022448"/>
    </source>
</evidence>
<dbReference type="GO" id="GO:0016192">
    <property type="term" value="P:vesicle-mediated transport"/>
    <property type="evidence" value="ECO:0007669"/>
    <property type="project" value="UniProtKB-KW"/>
</dbReference>
<feature type="domain" description="Sec16 Sec23-binding" evidence="8">
    <location>
        <begin position="726"/>
        <end position="1011"/>
    </location>
</feature>
<evidence type="ECO:0000256" key="5">
    <source>
        <dbReference type="ARBA" id="ARBA00022892"/>
    </source>
</evidence>
<dbReference type="Gene3D" id="1.25.40.1030">
    <property type="match status" value="1"/>
</dbReference>
<feature type="compositionally biased region" description="Polar residues" evidence="7">
    <location>
        <begin position="1031"/>
        <end position="1046"/>
    </location>
</feature>
<dbReference type="GO" id="GO:0012507">
    <property type="term" value="C:ER to Golgi transport vesicle membrane"/>
    <property type="evidence" value="ECO:0007669"/>
    <property type="project" value="TreeGrafter"/>
</dbReference>
<reference evidence="10 11" key="1">
    <citation type="submission" date="2020-05" db="EMBL/GenBank/DDBJ databases">
        <authorList>
            <person name="Campoy J."/>
            <person name="Schneeberger K."/>
            <person name="Spophaly S."/>
        </authorList>
    </citation>
    <scope>NUCLEOTIDE SEQUENCE [LARGE SCALE GENOMIC DNA]</scope>
    <source>
        <strain evidence="10">PruArmRojPasFocal</strain>
    </source>
</reference>
<dbReference type="InterPro" id="IPR024340">
    <property type="entry name" value="Sec16_CCD"/>
</dbReference>
<proteinExistence type="inferred from homology"/>
<evidence type="ECO:0000256" key="4">
    <source>
        <dbReference type="ARBA" id="ARBA00022824"/>
    </source>
</evidence>
<dbReference type="EMBL" id="CAEKDK010000002">
    <property type="protein sequence ID" value="CAB4269630.1"/>
    <property type="molecule type" value="Genomic_DNA"/>
</dbReference>
<feature type="compositionally biased region" description="Basic and acidic residues" evidence="7">
    <location>
        <begin position="1083"/>
        <end position="1095"/>
    </location>
</feature>
<evidence type="ECO:0000313" key="10">
    <source>
        <dbReference type="EMBL" id="CAB4269630.1"/>
    </source>
</evidence>
<keyword evidence="6" id="KW-0653">Protein transport</keyword>
<feature type="compositionally biased region" description="Polar residues" evidence="7">
    <location>
        <begin position="347"/>
        <end position="356"/>
    </location>
</feature>
<feature type="region of interest" description="Disordered" evidence="7">
    <location>
        <begin position="334"/>
        <end position="356"/>
    </location>
</feature>
<feature type="region of interest" description="Disordered" evidence="7">
    <location>
        <begin position="1193"/>
        <end position="1218"/>
    </location>
</feature>
<evidence type="ECO:0000256" key="6">
    <source>
        <dbReference type="RuleBase" id="RU364101"/>
    </source>
</evidence>
<feature type="region of interest" description="Disordered" evidence="7">
    <location>
        <begin position="125"/>
        <end position="146"/>
    </location>
</feature>
<dbReference type="GO" id="GO:0070971">
    <property type="term" value="C:endoplasmic reticulum exit site"/>
    <property type="evidence" value="ECO:0007669"/>
    <property type="project" value="TreeGrafter"/>
</dbReference>
<dbReference type="Pfam" id="PF12932">
    <property type="entry name" value="Sec16"/>
    <property type="match status" value="1"/>
</dbReference>